<dbReference type="InterPro" id="IPR012910">
    <property type="entry name" value="Plug_dom"/>
</dbReference>
<keyword evidence="3" id="KW-0998">Cell outer membrane</keyword>
<dbReference type="PANTHER" id="PTHR40980">
    <property type="entry name" value="PLUG DOMAIN-CONTAINING PROTEIN"/>
    <property type="match status" value="1"/>
</dbReference>
<dbReference type="InterPro" id="IPR036942">
    <property type="entry name" value="Beta-barrel_TonB_sf"/>
</dbReference>
<dbReference type="InterPro" id="IPR041700">
    <property type="entry name" value="OMP_b-brl_3"/>
</dbReference>
<dbReference type="SUPFAM" id="SSF56935">
    <property type="entry name" value="Porins"/>
    <property type="match status" value="1"/>
</dbReference>
<evidence type="ECO:0000256" key="3">
    <source>
        <dbReference type="ARBA" id="ARBA00023237"/>
    </source>
</evidence>
<evidence type="ECO:0000313" key="7">
    <source>
        <dbReference type="Proteomes" id="UP001338309"/>
    </source>
</evidence>
<dbReference type="SUPFAM" id="SSF49464">
    <property type="entry name" value="Carboxypeptidase regulatory domain-like"/>
    <property type="match status" value="1"/>
</dbReference>
<evidence type="ECO:0000256" key="1">
    <source>
        <dbReference type="ARBA" id="ARBA00004442"/>
    </source>
</evidence>
<dbReference type="Gene3D" id="2.40.170.20">
    <property type="entry name" value="TonB-dependent receptor, beta-barrel domain"/>
    <property type="match status" value="1"/>
</dbReference>
<dbReference type="Pfam" id="PF13620">
    <property type="entry name" value="CarboxypepD_reg"/>
    <property type="match status" value="1"/>
</dbReference>
<organism evidence="6 7">
    <name type="scientific">Algoriphagus confluentis</name>
    <dbReference type="NCBI Taxonomy" id="1697556"/>
    <lineage>
        <taxon>Bacteria</taxon>
        <taxon>Pseudomonadati</taxon>
        <taxon>Bacteroidota</taxon>
        <taxon>Cytophagia</taxon>
        <taxon>Cytophagales</taxon>
        <taxon>Cyclobacteriaceae</taxon>
        <taxon>Algoriphagus</taxon>
    </lineage>
</organism>
<accession>A0ABQ6PV15</accession>
<dbReference type="RefSeq" id="WP_338226237.1">
    <property type="nucleotide sequence ID" value="NZ_BTPD01000019.1"/>
</dbReference>
<dbReference type="Pfam" id="PF14905">
    <property type="entry name" value="OMP_b-brl_3"/>
    <property type="match status" value="1"/>
</dbReference>
<feature type="domain" description="Outer membrane protein beta-barrel" evidence="5">
    <location>
        <begin position="384"/>
        <end position="787"/>
    </location>
</feature>
<evidence type="ECO:0000313" key="6">
    <source>
        <dbReference type="EMBL" id="GMQ31471.1"/>
    </source>
</evidence>
<keyword evidence="2" id="KW-0472">Membrane</keyword>
<evidence type="ECO:0000259" key="5">
    <source>
        <dbReference type="Pfam" id="PF14905"/>
    </source>
</evidence>
<sequence length="811" mass="90310">MKTTNFIFLTILTYLLGISNLAAGPKEISKISGKVEDQSGQAVPYANVALIAVDGGLVDGAVSDENGSFTIESVKAAKVKLVISSIGYATYSSEAFELVPGMSKDFGKLVIQDEMTGLDEVTVKASRPEIIIEPDKTIVNVEGTVMAEGSNALDVVGRSPGIYVDQDGNINLNGRTGATVMINDRPTYMSATDLANFLRSMPADNIKSIEVINNPSSRFDAEGSAGVINIQLKKNTVDGVFGNVMVGSQYNGQYAPNAGATLNVKKGKWSTNGTLNYNEYAVYNDLDINRNFILEEGVSNFNQDSRITSRYKTPSFVGSANYEINENQNLGINLQASNSRDINTSSSTTVVTNPGQEFNNYIESFNDSEGTRNRVFTNLHYDAKLDTVGTKISADVDFTLMDSENSSLLDNSYWAGNDPEGGFSDRVLTINDMFYTILTAKVDFIKPLKGGKTLETGVKGSWVESDNDLDLSRAVGEGPYEPDPNSNRFIYNENVLAAYAMLKGSFNEKFSYQAGLRGEYSDITGNSVTLEQVNKQNYFNLFPSLFLQQKVSDKYQIVYNANRRITRPNYRLLNPFVYYIDPLTSEQGNPNLRPQYSTNFEMNHILKGAYQFTLGYSVTEDAFMQVFEQDQESRSTTTFTDNFDKTRNANFRAILPFEIKKWWNTSNMVQVNYNQFQSQIGEDVLDVDQVSYMVRTQQNFTLPKGFKLELMAMYLGPQIWGQGSIEGFGWLDLGVTKSLMKDKLSLSVNGTDLFRTQVIKATVDFADIDTSFRQYRSNQGIRFTLRYNFAKGESFRVKSSTGSSEERNRLD</sequence>
<dbReference type="PANTHER" id="PTHR40980:SF4">
    <property type="entry name" value="TONB-DEPENDENT RECEPTOR-LIKE BETA-BARREL DOMAIN-CONTAINING PROTEIN"/>
    <property type="match status" value="1"/>
</dbReference>
<dbReference type="Gene3D" id="2.60.40.1120">
    <property type="entry name" value="Carboxypeptidase-like, regulatory domain"/>
    <property type="match status" value="1"/>
</dbReference>
<proteinExistence type="predicted"/>
<dbReference type="Pfam" id="PF07715">
    <property type="entry name" value="Plug"/>
    <property type="match status" value="1"/>
</dbReference>
<reference evidence="6 7" key="1">
    <citation type="submission" date="2023-08" db="EMBL/GenBank/DDBJ databases">
        <title>Draft genome sequence of Algoriphagus confluentis.</title>
        <authorList>
            <person name="Takatani N."/>
            <person name="Hosokawa M."/>
            <person name="Sawabe T."/>
        </authorList>
    </citation>
    <scope>NUCLEOTIDE SEQUENCE [LARGE SCALE GENOMIC DNA]</scope>
    <source>
        <strain evidence="6 7">NBRC 111222</strain>
    </source>
</reference>
<dbReference type="Proteomes" id="UP001338309">
    <property type="component" value="Unassembled WGS sequence"/>
</dbReference>
<comment type="subcellular location">
    <subcellularLocation>
        <location evidence="1">Cell outer membrane</location>
    </subcellularLocation>
</comment>
<dbReference type="EMBL" id="BTPD01000019">
    <property type="protein sequence ID" value="GMQ31471.1"/>
    <property type="molecule type" value="Genomic_DNA"/>
</dbReference>
<keyword evidence="7" id="KW-1185">Reference proteome</keyword>
<name>A0ABQ6PV15_9BACT</name>
<comment type="caution">
    <text evidence="6">The sequence shown here is derived from an EMBL/GenBank/DDBJ whole genome shotgun (WGS) entry which is preliminary data.</text>
</comment>
<evidence type="ECO:0000256" key="2">
    <source>
        <dbReference type="ARBA" id="ARBA00023136"/>
    </source>
</evidence>
<dbReference type="InterPro" id="IPR008969">
    <property type="entry name" value="CarboxyPept-like_regulatory"/>
</dbReference>
<protein>
    <submittedName>
        <fullName evidence="6">Outer membrane beta-barrel family protein</fullName>
    </submittedName>
</protein>
<dbReference type="Gene3D" id="2.170.130.10">
    <property type="entry name" value="TonB-dependent receptor, plug domain"/>
    <property type="match status" value="1"/>
</dbReference>
<gene>
    <name evidence="6" type="ORF">Aconfl_41150</name>
</gene>
<feature type="domain" description="TonB-dependent receptor plug" evidence="4">
    <location>
        <begin position="149"/>
        <end position="227"/>
    </location>
</feature>
<dbReference type="InterPro" id="IPR037066">
    <property type="entry name" value="Plug_dom_sf"/>
</dbReference>
<evidence type="ECO:0000259" key="4">
    <source>
        <dbReference type="Pfam" id="PF07715"/>
    </source>
</evidence>